<gene>
    <name evidence="1" type="ORF">SCF082_LOCUS42230</name>
</gene>
<name>A0ABP0QML9_9DINO</name>
<dbReference type="Proteomes" id="UP001642464">
    <property type="component" value="Unassembled WGS sequence"/>
</dbReference>
<evidence type="ECO:0000313" key="2">
    <source>
        <dbReference type="Proteomes" id="UP001642464"/>
    </source>
</evidence>
<comment type="caution">
    <text evidence="1">The sequence shown here is derived from an EMBL/GenBank/DDBJ whole genome shotgun (WGS) entry which is preliminary data.</text>
</comment>
<keyword evidence="2" id="KW-1185">Reference proteome</keyword>
<proteinExistence type="predicted"/>
<protein>
    <submittedName>
        <fullName evidence="1">Uncharacterized protein</fullName>
    </submittedName>
</protein>
<dbReference type="EMBL" id="CAXAMM010039851">
    <property type="protein sequence ID" value="CAK9089504.1"/>
    <property type="molecule type" value="Genomic_DNA"/>
</dbReference>
<evidence type="ECO:0000313" key="1">
    <source>
        <dbReference type="EMBL" id="CAK9089504.1"/>
    </source>
</evidence>
<organism evidence="1 2">
    <name type="scientific">Durusdinium trenchii</name>
    <dbReference type="NCBI Taxonomy" id="1381693"/>
    <lineage>
        <taxon>Eukaryota</taxon>
        <taxon>Sar</taxon>
        <taxon>Alveolata</taxon>
        <taxon>Dinophyceae</taxon>
        <taxon>Suessiales</taxon>
        <taxon>Symbiodiniaceae</taxon>
        <taxon>Durusdinium</taxon>
    </lineage>
</organism>
<sequence>MISGAGAICCSLGSCPDATLSLRAGDCQNDICCGLNSCWNANFSSNGPIRSLSCEGDACRRATASSLMGDLFCNTTTGPVCQDFEGEFRDIVPAQHSITCTGRDACNRASFTFSGAGANVSIKCDSEDSSRFGGACADTVVDVVASNVCLEVICSDKLPDTCEGMKINIHDPTSKCFYQGPAVFNPIRHFAVPALPPAQSRRRTFVALGLMVMA</sequence>
<reference evidence="1 2" key="1">
    <citation type="submission" date="2024-02" db="EMBL/GenBank/DDBJ databases">
        <authorList>
            <person name="Chen Y."/>
            <person name="Shah S."/>
            <person name="Dougan E. K."/>
            <person name="Thang M."/>
            <person name="Chan C."/>
        </authorList>
    </citation>
    <scope>NUCLEOTIDE SEQUENCE [LARGE SCALE GENOMIC DNA]</scope>
</reference>
<accession>A0ABP0QML9</accession>